<name>A0A240EN01_9VIBR</name>
<evidence type="ECO:0008006" key="4">
    <source>
        <dbReference type="Google" id="ProtNLM"/>
    </source>
</evidence>
<evidence type="ECO:0000256" key="1">
    <source>
        <dbReference type="SAM" id="SignalP"/>
    </source>
</evidence>
<dbReference type="RefSeq" id="WP_096994979.1">
    <property type="nucleotide sequence ID" value="NZ_JBHSII010000011.1"/>
</dbReference>
<dbReference type="Proteomes" id="UP000219336">
    <property type="component" value="Unassembled WGS sequence"/>
</dbReference>
<feature type="chain" id="PRO_5012986648" description="SPOR domain-containing protein" evidence="1">
    <location>
        <begin position="23"/>
        <end position="180"/>
    </location>
</feature>
<dbReference type="OrthoDB" id="5811976at2"/>
<evidence type="ECO:0000313" key="2">
    <source>
        <dbReference type="EMBL" id="SNX50038.1"/>
    </source>
</evidence>
<protein>
    <recommendedName>
        <fullName evidence="4">SPOR domain-containing protein</fullName>
    </recommendedName>
</protein>
<dbReference type="EMBL" id="OANU01000092">
    <property type="protein sequence ID" value="SNX50038.1"/>
    <property type="molecule type" value="Genomic_DNA"/>
</dbReference>
<dbReference type="AlphaFoldDB" id="A0A240EN01"/>
<sequence>MKTVMTSLLMVLMSFMASPVSADSQPYVCDSANKANLPFPVLETECPIGEGLWGNSEPTANDKSFWIQCGFVQSGSLRDVPNQLQQNVSKSIWLKPELNGDRCLIGPYDTFQSASNDLAEVKALPQYEDAFIRTTHVFLTTSETQLVASADKQVSEGYRAAATATPFMIAGQHGLDECLC</sequence>
<reference evidence="3" key="1">
    <citation type="submission" date="2016-06" db="EMBL/GenBank/DDBJ databases">
        <authorList>
            <person name="Rodrigo-Torres L."/>
            <person name="Arahal R.D."/>
            <person name="Lucena T."/>
        </authorList>
    </citation>
    <scope>NUCLEOTIDE SEQUENCE [LARGE SCALE GENOMIC DNA]</scope>
    <source>
        <strain evidence="3">CECT8203</strain>
    </source>
</reference>
<proteinExistence type="predicted"/>
<feature type="signal peptide" evidence="1">
    <location>
        <begin position="1"/>
        <end position="22"/>
    </location>
</feature>
<accession>A0A240EN01</accession>
<organism evidence="2 3">
    <name type="scientific">Vibrio thalassae</name>
    <dbReference type="NCBI Taxonomy" id="1243014"/>
    <lineage>
        <taxon>Bacteria</taxon>
        <taxon>Pseudomonadati</taxon>
        <taxon>Pseudomonadota</taxon>
        <taxon>Gammaproteobacteria</taxon>
        <taxon>Vibrionales</taxon>
        <taxon>Vibrionaceae</taxon>
        <taxon>Vibrio</taxon>
    </lineage>
</organism>
<keyword evidence="1" id="KW-0732">Signal</keyword>
<keyword evidence="3" id="KW-1185">Reference proteome</keyword>
<gene>
    <name evidence="2" type="ORF">VTH8203_03686</name>
</gene>
<evidence type="ECO:0000313" key="3">
    <source>
        <dbReference type="Proteomes" id="UP000219336"/>
    </source>
</evidence>